<dbReference type="Proteomes" id="UP001247620">
    <property type="component" value="Unassembled WGS sequence"/>
</dbReference>
<evidence type="ECO:0000313" key="3">
    <source>
        <dbReference type="Proteomes" id="UP001247620"/>
    </source>
</evidence>
<feature type="domain" description="Transposase IS110-like N-terminal" evidence="1">
    <location>
        <begin position="10"/>
        <end position="91"/>
    </location>
</feature>
<keyword evidence="3" id="KW-1185">Reference proteome</keyword>
<dbReference type="PANTHER" id="PTHR30298:SF0">
    <property type="entry name" value="PROTEIN YBFL-RELATED"/>
    <property type="match status" value="1"/>
</dbReference>
<dbReference type="InterPro" id="IPR002525">
    <property type="entry name" value="Transp_IS110-like_N"/>
</dbReference>
<name>A0ABU1TC36_9SPHI</name>
<evidence type="ECO:0000313" key="2">
    <source>
        <dbReference type="EMBL" id="MDR6942951.1"/>
    </source>
</evidence>
<organism evidence="2 3">
    <name type="scientific">Mucilaginibacter pocheonensis</name>
    <dbReference type="NCBI Taxonomy" id="398050"/>
    <lineage>
        <taxon>Bacteria</taxon>
        <taxon>Pseudomonadati</taxon>
        <taxon>Bacteroidota</taxon>
        <taxon>Sphingobacteriia</taxon>
        <taxon>Sphingobacteriales</taxon>
        <taxon>Sphingobacteriaceae</taxon>
        <taxon>Mucilaginibacter</taxon>
    </lineage>
</organism>
<reference evidence="2 3" key="1">
    <citation type="submission" date="2023-07" db="EMBL/GenBank/DDBJ databases">
        <title>Sorghum-associated microbial communities from plants grown in Nebraska, USA.</title>
        <authorList>
            <person name="Schachtman D."/>
        </authorList>
    </citation>
    <scope>NUCLEOTIDE SEQUENCE [LARGE SCALE GENOMIC DNA]</scope>
    <source>
        <strain evidence="2 3">3262</strain>
    </source>
</reference>
<protein>
    <recommendedName>
        <fullName evidence="1">Transposase IS110-like N-terminal domain-containing protein</fullName>
    </recommendedName>
</protein>
<comment type="caution">
    <text evidence="2">The sequence shown here is derived from an EMBL/GenBank/DDBJ whole genome shotgun (WGS) entry which is preliminary data.</text>
</comment>
<dbReference type="InterPro" id="IPR047647">
    <property type="entry name" value="ISAs1_transpos"/>
</dbReference>
<dbReference type="NCBIfam" id="NF033564">
    <property type="entry name" value="transpos_ISAs1"/>
    <property type="match status" value="1"/>
</dbReference>
<gene>
    <name evidence="2" type="ORF">J2W55_002804</name>
</gene>
<accession>A0ABU1TC36</accession>
<proteinExistence type="predicted"/>
<dbReference type="Pfam" id="PF01548">
    <property type="entry name" value="DEDD_Tnp_IS110"/>
    <property type="match status" value="1"/>
</dbReference>
<evidence type="ECO:0000259" key="1">
    <source>
        <dbReference type="Pfam" id="PF01548"/>
    </source>
</evidence>
<dbReference type="PANTHER" id="PTHR30298">
    <property type="entry name" value="H REPEAT-ASSOCIATED PREDICTED TRANSPOSASE"/>
    <property type="match status" value="1"/>
</dbReference>
<dbReference type="EMBL" id="JAVDUU010000003">
    <property type="protein sequence ID" value="MDR6942951.1"/>
    <property type="molecule type" value="Genomic_DNA"/>
</dbReference>
<sequence>MLSFEHTWLYLLPLAIYLEDRQIPFSMINALQIKRSLGLVRGKNDKVDAKRIAEYACLYREKLALTKMPSREMMQLQPLLALRDHLLRQRAGMEATQHEQARFLSKTHSIDQKAIAEQIIESKGDYILALKQNQETLYDQVINQFHFKEDSYSQHLDKGHGRAEIRTCKVIHQLNWIDERENWSGMKSIIKITSERIIGDSQPCKTAIIFPAFRPMRLILTRLSGLIGESRTSCTGNWMSVLAKTIIQHATNRRHKTWPWSER</sequence>
<dbReference type="InterPro" id="IPR051698">
    <property type="entry name" value="Transposase_11-like"/>
</dbReference>